<dbReference type="Gene3D" id="3.40.50.150">
    <property type="entry name" value="Vaccinia Virus protein VP39"/>
    <property type="match status" value="1"/>
</dbReference>
<proteinExistence type="predicted"/>
<organism evidence="7 8">
    <name type="scientific">Kingdonia uniflora</name>
    <dbReference type="NCBI Taxonomy" id="39325"/>
    <lineage>
        <taxon>Eukaryota</taxon>
        <taxon>Viridiplantae</taxon>
        <taxon>Streptophyta</taxon>
        <taxon>Embryophyta</taxon>
        <taxon>Tracheophyta</taxon>
        <taxon>Spermatophyta</taxon>
        <taxon>Magnoliopsida</taxon>
        <taxon>Ranunculales</taxon>
        <taxon>Circaeasteraceae</taxon>
        <taxon>Kingdonia</taxon>
    </lineage>
</organism>
<reference evidence="7 8" key="1">
    <citation type="journal article" date="2020" name="IScience">
        <title>Genome Sequencing of the Endangered Kingdonia uniflora (Circaeasteraceae, Ranunculales) Reveals Potential Mechanisms of Evolutionary Specialization.</title>
        <authorList>
            <person name="Sun Y."/>
            <person name="Deng T."/>
            <person name="Zhang A."/>
            <person name="Moore M.J."/>
            <person name="Landis J.B."/>
            <person name="Lin N."/>
            <person name="Zhang H."/>
            <person name="Zhang X."/>
            <person name="Huang J."/>
            <person name="Zhang X."/>
            <person name="Sun H."/>
            <person name="Wang H."/>
        </authorList>
    </citation>
    <scope>NUCLEOTIDE SEQUENCE [LARGE SCALE GENOMIC DNA]</scope>
    <source>
        <strain evidence="7">TB1705</strain>
        <tissue evidence="7">Leaf</tissue>
    </source>
</reference>
<dbReference type="AlphaFoldDB" id="A0A7J7NPY6"/>
<protein>
    <recommendedName>
        <fullName evidence="6">Ribosomal RNA methyltransferase FtsJ domain-containing protein</fullName>
    </recommendedName>
</protein>
<evidence type="ECO:0000313" key="7">
    <source>
        <dbReference type="EMBL" id="KAF6169255.1"/>
    </source>
</evidence>
<dbReference type="Pfam" id="PF01728">
    <property type="entry name" value="FtsJ"/>
    <property type="match status" value="1"/>
</dbReference>
<sequence>MVEKDSKPKRARDDLFNSEVVFEKLTTALPAKDMEFRLMLRKCDELNERVAQLKTDLAQATSRARNAEAGECSRKNKGNERLRECQSKLDAAIAREQELERVIRSKEIMIKKKDDLLKKSLAGEDLNRELKELRAQASHSEMLMAIIAYFVKEIRRLKLERSTWHDYVLSKECICRAEVDRGNCMNFMETKLGSRPAESVEQDRVTMAVRAREFMADHPLIVGEVWLTSQQHNQNFSSCCISIVVLDSKDNIHDATDIDSLDEDYYSEESAAACDEEHNSGDDFDFEDDIVEISSKQQEEQVSFAPSNPLVGSMAPVFTKKGENEVRTSHGGRPKEDDSRSSTVSEDDRRIRKVDETSAVWPAAIVTTMFPEVTLSNNEIELGKASMDLQASCVINEDFTEISHLPMSGRSFSVWRDYQAGFKCTDFIKDRKVSQTRKCTSLEYKVNIMGRASRDKSDIYYRRAKEEGLRARSAFKLLQIDEEFSIFEDIRDDDLSLIVSIDLQPMAPIKGVIQVQGDITNTRTTEMVIKHFNGCKADLVVCNGALDVTGLHDMDEFIHGWLEGPTEGFNPKDLHHLLEKVGTPSGADDLDCSSGWLEGPNKVYIPFMACEDLSGYDSGRSYPLPTVAEGCSY</sequence>
<evidence type="ECO:0000313" key="8">
    <source>
        <dbReference type="Proteomes" id="UP000541444"/>
    </source>
</evidence>
<evidence type="ECO:0000256" key="3">
    <source>
        <dbReference type="ARBA" id="ARBA00022691"/>
    </source>
</evidence>
<keyword evidence="8" id="KW-1185">Reference proteome</keyword>
<name>A0A7J7NPY6_9MAGN</name>
<keyword evidence="1" id="KW-0489">Methyltransferase</keyword>
<keyword evidence="2" id="KW-0808">Transferase</keyword>
<gene>
    <name evidence="7" type="ORF">GIB67_013685</name>
</gene>
<evidence type="ECO:0000256" key="4">
    <source>
        <dbReference type="SAM" id="Coils"/>
    </source>
</evidence>
<dbReference type="GO" id="GO:0008175">
    <property type="term" value="F:tRNA methyltransferase activity"/>
    <property type="evidence" value="ECO:0007669"/>
    <property type="project" value="TreeGrafter"/>
</dbReference>
<dbReference type="InterPro" id="IPR029063">
    <property type="entry name" value="SAM-dependent_MTases_sf"/>
</dbReference>
<dbReference type="InterPro" id="IPR050082">
    <property type="entry name" value="RNA_methyltr_RlmE"/>
</dbReference>
<keyword evidence="3" id="KW-0949">S-adenosyl-L-methionine</keyword>
<keyword evidence="4" id="KW-0175">Coiled coil</keyword>
<dbReference type="GO" id="GO:0030488">
    <property type="term" value="P:tRNA methylation"/>
    <property type="evidence" value="ECO:0007669"/>
    <property type="project" value="TreeGrafter"/>
</dbReference>
<dbReference type="OrthoDB" id="289250at2759"/>
<feature type="coiled-coil region" evidence="4">
    <location>
        <begin position="36"/>
        <end position="143"/>
    </location>
</feature>
<feature type="compositionally biased region" description="Basic and acidic residues" evidence="5">
    <location>
        <begin position="320"/>
        <end position="351"/>
    </location>
</feature>
<accession>A0A7J7NPY6</accession>
<dbReference type="Proteomes" id="UP000541444">
    <property type="component" value="Unassembled WGS sequence"/>
</dbReference>
<feature type="domain" description="Ribosomal RNA methyltransferase FtsJ" evidence="6">
    <location>
        <begin position="497"/>
        <end position="558"/>
    </location>
</feature>
<dbReference type="GO" id="GO:0005737">
    <property type="term" value="C:cytoplasm"/>
    <property type="evidence" value="ECO:0007669"/>
    <property type="project" value="TreeGrafter"/>
</dbReference>
<dbReference type="EMBL" id="JACGCM010000669">
    <property type="protein sequence ID" value="KAF6169255.1"/>
    <property type="molecule type" value="Genomic_DNA"/>
</dbReference>
<evidence type="ECO:0000256" key="1">
    <source>
        <dbReference type="ARBA" id="ARBA00022603"/>
    </source>
</evidence>
<dbReference type="GO" id="GO:0002181">
    <property type="term" value="P:cytoplasmic translation"/>
    <property type="evidence" value="ECO:0007669"/>
    <property type="project" value="TreeGrafter"/>
</dbReference>
<dbReference type="PANTHER" id="PTHR10920:SF12">
    <property type="entry name" value="TRNA (CYTIDINE(32)_GUANOSINE(34)-2'-O)-METHYLTRANSFERASE-RELATED"/>
    <property type="match status" value="1"/>
</dbReference>
<dbReference type="PANTHER" id="PTHR10920">
    <property type="entry name" value="RIBOSOMAL RNA METHYLTRANSFERASE"/>
    <property type="match status" value="1"/>
</dbReference>
<evidence type="ECO:0000256" key="2">
    <source>
        <dbReference type="ARBA" id="ARBA00022679"/>
    </source>
</evidence>
<dbReference type="InterPro" id="IPR002877">
    <property type="entry name" value="RNA_MeTrfase_FtsJ_dom"/>
</dbReference>
<feature type="region of interest" description="Disordered" evidence="5">
    <location>
        <begin position="313"/>
        <end position="351"/>
    </location>
</feature>
<evidence type="ECO:0000259" key="6">
    <source>
        <dbReference type="Pfam" id="PF01728"/>
    </source>
</evidence>
<dbReference type="SUPFAM" id="SSF53335">
    <property type="entry name" value="S-adenosyl-L-methionine-dependent methyltransferases"/>
    <property type="match status" value="1"/>
</dbReference>
<evidence type="ECO:0000256" key="5">
    <source>
        <dbReference type="SAM" id="MobiDB-lite"/>
    </source>
</evidence>
<comment type="caution">
    <text evidence="7">The sequence shown here is derived from an EMBL/GenBank/DDBJ whole genome shotgun (WGS) entry which is preliminary data.</text>
</comment>